<feature type="compositionally biased region" description="Basic residues" evidence="1">
    <location>
        <begin position="15"/>
        <end position="24"/>
    </location>
</feature>
<dbReference type="Proteomes" id="UP000275846">
    <property type="component" value="Unassembled WGS sequence"/>
</dbReference>
<reference evidence="2 3" key="2">
    <citation type="submission" date="2018-11" db="EMBL/GenBank/DDBJ databases">
        <authorList>
            <consortium name="Pathogen Informatics"/>
        </authorList>
    </citation>
    <scope>NUCLEOTIDE SEQUENCE [LARGE SCALE GENOMIC DNA]</scope>
    <source>
        <strain evidence="2 3">NST_G2</strain>
    </source>
</reference>
<dbReference type="AlphaFoldDB" id="A0A183TUE8"/>
<protein>
    <submittedName>
        <fullName evidence="2 4">Uncharacterized protein</fullName>
    </submittedName>
</protein>
<reference evidence="4" key="1">
    <citation type="submission" date="2016-06" db="UniProtKB">
        <authorList>
            <consortium name="WormBaseParasite"/>
        </authorList>
    </citation>
    <scope>IDENTIFICATION</scope>
</reference>
<evidence type="ECO:0000313" key="4">
    <source>
        <dbReference type="WBParaSite" id="SSLN_0002084001-mRNA-1"/>
    </source>
</evidence>
<name>A0A183TUE8_SCHSO</name>
<dbReference type="EMBL" id="UYSU01052550">
    <property type="protein sequence ID" value="VDM06482.1"/>
    <property type="molecule type" value="Genomic_DNA"/>
</dbReference>
<feature type="compositionally biased region" description="Polar residues" evidence="1">
    <location>
        <begin position="1"/>
        <end position="12"/>
    </location>
</feature>
<organism evidence="4">
    <name type="scientific">Schistocephalus solidus</name>
    <name type="common">Tapeworm</name>
    <dbReference type="NCBI Taxonomy" id="70667"/>
    <lineage>
        <taxon>Eukaryota</taxon>
        <taxon>Metazoa</taxon>
        <taxon>Spiralia</taxon>
        <taxon>Lophotrochozoa</taxon>
        <taxon>Platyhelminthes</taxon>
        <taxon>Cestoda</taxon>
        <taxon>Eucestoda</taxon>
        <taxon>Diphyllobothriidea</taxon>
        <taxon>Diphyllobothriidae</taxon>
        <taxon>Schistocephalus</taxon>
    </lineage>
</organism>
<proteinExistence type="predicted"/>
<evidence type="ECO:0000313" key="3">
    <source>
        <dbReference type="Proteomes" id="UP000275846"/>
    </source>
</evidence>
<sequence>MSSLLSCTSQCPNRHDRRRRHRHSASAEEARVKCSNKSTILLLIVPARMRQAAHLFSHTLIPYLAQGSPQYLQKTTLLSHGCEIKPTHFILHKCQPLRILNSLLSFSPSAPPIGHEIVQLTCCQLTAHKAISPYTSMCSHPQHFA</sequence>
<accession>A0A183TUE8</accession>
<feature type="region of interest" description="Disordered" evidence="1">
    <location>
        <begin position="1"/>
        <end position="29"/>
    </location>
</feature>
<evidence type="ECO:0000256" key="1">
    <source>
        <dbReference type="SAM" id="MobiDB-lite"/>
    </source>
</evidence>
<dbReference type="WBParaSite" id="SSLN_0002084001-mRNA-1">
    <property type="protein sequence ID" value="SSLN_0002084001-mRNA-1"/>
    <property type="gene ID" value="SSLN_0002084001"/>
</dbReference>
<gene>
    <name evidence="2" type="ORF">SSLN_LOCUS20096</name>
</gene>
<evidence type="ECO:0000313" key="2">
    <source>
        <dbReference type="EMBL" id="VDM06482.1"/>
    </source>
</evidence>
<keyword evidence="3" id="KW-1185">Reference proteome</keyword>